<dbReference type="RefSeq" id="WP_109570032.1">
    <property type="nucleotide sequence ID" value="NZ_CP029463.1"/>
</dbReference>
<evidence type="ECO:0000313" key="2">
    <source>
        <dbReference type="Proteomes" id="UP000245429"/>
    </source>
</evidence>
<dbReference type="OrthoDB" id="796548at2"/>
<dbReference type="EMBL" id="CP029463">
    <property type="protein sequence ID" value="AWM14694.1"/>
    <property type="molecule type" value="Genomic_DNA"/>
</dbReference>
<protein>
    <recommendedName>
        <fullName evidence="3">Peptidase S24/S26A/S26B/S26C domain-containing protein</fullName>
    </recommendedName>
</protein>
<gene>
    <name evidence="1" type="ORF">DI487_13055</name>
</gene>
<organism evidence="1 2">
    <name type="scientific">Flavobacterium sediminis</name>
    <dbReference type="NCBI Taxonomy" id="2201181"/>
    <lineage>
        <taxon>Bacteria</taxon>
        <taxon>Pseudomonadati</taxon>
        <taxon>Bacteroidota</taxon>
        <taxon>Flavobacteriia</taxon>
        <taxon>Flavobacteriales</taxon>
        <taxon>Flavobacteriaceae</taxon>
        <taxon>Flavobacterium</taxon>
    </lineage>
</organism>
<dbReference type="Proteomes" id="UP000245429">
    <property type="component" value="Chromosome"/>
</dbReference>
<evidence type="ECO:0008006" key="3">
    <source>
        <dbReference type="Google" id="ProtNLM"/>
    </source>
</evidence>
<reference evidence="1 2" key="1">
    <citation type="submission" date="2018-05" db="EMBL/GenBank/DDBJ databases">
        <title>Flavobacterium sp. MEBiC07310.</title>
        <authorList>
            <person name="Baek K."/>
        </authorList>
    </citation>
    <scope>NUCLEOTIDE SEQUENCE [LARGE SCALE GENOMIC DNA]</scope>
    <source>
        <strain evidence="1 2">MEBiC07310</strain>
    </source>
</reference>
<proteinExistence type="predicted"/>
<dbReference type="AlphaFoldDB" id="A0A2U8QXX6"/>
<dbReference type="KEGG" id="fse:DI487_13055"/>
<evidence type="ECO:0000313" key="1">
    <source>
        <dbReference type="EMBL" id="AWM14694.1"/>
    </source>
</evidence>
<keyword evidence="2" id="KW-1185">Reference proteome</keyword>
<name>A0A2U8QXX6_9FLAO</name>
<sequence>MILPKENARIRKVIEHFCNGNELQFSREIGISQPRINRLFTKDPRNGRYPVVTFNIVKSILERFKDVSSDWLVTGQGEMLRKQNEKEYEPSLYLPLLNYQHFYKNGNENDLVSGDYIISKLKSFGVEFLVENKKSIYGCKEVSVNTFIIYGRQYVLYTDQGILIKRLYAVEGEDEKLKCVGEYDETAFKIDKKLIKKLAIIIGKLEYY</sequence>
<accession>A0A2U8QXX6</accession>